<dbReference type="PANTHER" id="PTHR30461:SF23">
    <property type="entry name" value="DNA RECOMBINASE-RELATED"/>
    <property type="match status" value="1"/>
</dbReference>
<dbReference type="CDD" id="cd00338">
    <property type="entry name" value="Ser_Recombinase"/>
    <property type="match status" value="1"/>
</dbReference>
<protein>
    <submittedName>
        <fullName evidence="2">Recombinase family protein</fullName>
    </submittedName>
</protein>
<dbReference type="SUPFAM" id="SSF53041">
    <property type="entry name" value="Resolvase-like"/>
    <property type="match status" value="1"/>
</dbReference>
<gene>
    <name evidence="2" type="ORF">GCM10008908_09030</name>
</gene>
<name>A0ABP3VSN6_CLOSU</name>
<sequence length="533" mass="62440">MKKVVAYCRVSTDKLDQVNSYENQKESFKKQLSKENGYNLIEIFADKGLTGTNFSKREEFNRMLFMAGVDIDKVNNTYVYTANRYRKSKFNYIYVTNTSRFARNIEVISIIRELKKNGVFVIFNDINKSTENPEDEMILNILFTMDEQESRDKSSKGINGHRRSAINNDRISTNGRLYGYKYIKSENRLEIIEEEAEVVRLIYKLCSDGLGQRKIINELNSRGIKTRNGVNFGVTQINNILRNIKYCGISDRLKYVAPRLFSTSKIKRNSEENIIYKETDRIPSIITKEIYDKVQEVKKERLVLTRDGKVPRHKGDNIYNGKIKCDCCGANYSRNIDRGRVFYNCSKKKAKGVNECNNKNLSDAKLNEKIDERLKNFYLYICREFKSIEEILEIKIKEYEELIKNQNLLSIIYSKNEDIKNLKSKKNRLLDLYLDGGLNKKDFVEKQEFIDNQITEIEKEINDLDNGVSENSNIKNELVNIKRELERQIKTTKEISKEDFIDIIDTIHVNQEEVMIVTNLENMIQDVKTFLNE</sequence>
<dbReference type="SMART" id="SM00857">
    <property type="entry name" value="Resolvase"/>
    <property type="match status" value="1"/>
</dbReference>
<dbReference type="InterPro" id="IPR011109">
    <property type="entry name" value="DNA_bind_recombinase_dom"/>
</dbReference>
<dbReference type="Gene3D" id="3.40.50.1390">
    <property type="entry name" value="Resolvase, N-terminal catalytic domain"/>
    <property type="match status" value="1"/>
</dbReference>
<keyword evidence="3" id="KW-1185">Reference proteome</keyword>
<dbReference type="Pfam" id="PF00239">
    <property type="entry name" value="Resolvase"/>
    <property type="match status" value="1"/>
</dbReference>
<dbReference type="InterPro" id="IPR050639">
    <property type="entry name" value="SSR_resolvase"/>
</dbReference>
<comment type="caution">
    <text evidence="2">The sequence shown here is derived from an EMBL/GenBank/DDBJ whole genome shotgun (WGS) entry which is preliminary data.</text>
</comment>
<evidence type="ECO:0000313" key="3">
    <source>
        <dbReference type="Proteomes" id="UP001501047"/>
    </source>
</evidence>
<dbReference type="InterPro" id="IPR025827">
    <property type="entry name" value="Zn_ribbon_recom_dom"/>
</dbReference>
<dbReference type="InterPro" id="IPR006119">
    <property type="entry name" value="Resolv_N"/>
</dbReference>
<evidence type="ECO:0000313" key="2">
    <source>
        <dbReference type="EMBL" id="GAA0768548.1"/>
    </source>
</evidence>
<organism evidence="2 3">
    <name type="scientific">Clostridium subterminale</name>
    <dbReference type="NCBI Taxonomy" id="1550"/>
    <lineage>
        <taxon>Bacteria</taxon>
        <taxon>Bacillati</taxon>
        <taxon>Bacillota</taxon>
        <taxon>Clostridia</taxon>
        <taxon>Eubacteriales</taxon>
        <taxon>Clostridiaceae</taxon>
        <taxon>Clostridium</taxon>
    </lineage>
</organism>
<dbReference type="Gene3D" id="3.90.1750.20">
    <property type="entry name" value="Putative Large Serine Recombinase, Chain B, Domain 2"/>
    <property type="match status" value="1"/>
</dbReference>
<dbReference type="InterPro" id="IPR038109">
    <property type="entry name" value="DNA_bind_recomb_sf"/>
</dbReference>
<dbReference type="InterPro" id="IPR036162">
    <property type="entry name" value="Resolvase-like_N_sf"/>
</dbReference>
<proteinExistence type="predicted"/>
<dbReference type="PROSITE" id="PS51737">
    <property type="entry name" value="RECOMBINASE_DNA_BIND"/>
    <property type="match status" value="1"/>
</dbReference>
<dbReference type="Proteomes" id="UP001501047">
    <property type="component" value="Unassembled WGS sequence"/>
</dbReference>
<dbReference type="Pfam" id="PF07508">
    <property type="entry name" value="Recombinase"/>
    <property type="match status" value="1"/>
</dbReference>
<dbReference type="Pfam" id="PF13408">
    <property type="entry name" value="Zn_ribbon_recom"/>
    <property type="match status" value="1"/>
</dbReference>
<dbReference type="RefSeq" id="WP_343824014.1">
    <property type="nucleotide sequence ID" value="NZ_BAAACI010000001.1"/>
</dbReference>
<evidence type="ECO:0000259" key="1">
    <source>
        <dbReference type="PROSITE" id="PS51737"/>
    </source>
</evidence>
<dbReference type="EMBL" id="BAAACI010000001">
    <property type="protein sequence ID" value="GAA0768548.1"/>
    <property type="molecule type" value="Genomic_DNA"/>
</dbReference>
<feature type="domain" description="Recombinase" evidence="1">
    <location>
        <begin position="177"/>
        <end position="304"/>
    </location>
</feature>
<accession>A0ABP3VSN6</accession>
<reference evidence="3" key="1">
    <citation type="journal article" date="2019" name="Int. J. Syst. Evol. Microbiol.">
        <title>The Global Catalogue of Microorganisms (GCM) 10K type strain sequencing project: providing services to taxonomists for standard genome sequencing and annotation.</title>
        <authorList>
            <consortium name="The Broad Institute Genomics Platform"/>
            <consortium name="The Broad Institute Genome Sequencing Center for Infectious Disease"/>
            <person name="Wu L."/>
            <person name="Ma J."/>
        </authorList>
    </citation>
    <scope>NUCLEOTIDE SEQUENCE [LARGE SCALE GENOMIC DNA]</scope>
    <source>
        <strain evidence="3">JCM 1417</strain>
    </source>
</reference>
<dbReference type="PANTHER" id="PTHR30461">
    <property type="entry name" value="DNA-INVERTASE FROM LAMBDOID PROPHAGE"/>
    <property type="match status" value="1"/>
</dbReference>